<dbReference type="PATRIC" id="fig|1352936.5.peg.9256"/>
<dbReference type="AlphaFoldDB" id="V6JHW4"/>
<evidence type="ECO:0000313" key="1">
    <source>
        <dbReference type="EMBL" id="EST18716.1"/>
    </source>
</evidence>
<organism evidence="1 2">
    <name type="scientific">Streptomyces roseochromogenus subsp. oscitans DS 12.976</name>
    <dbReference type="NCBI Taxonomy" id="1352936"/>
    <lineage>
        <taxon>Bacteria</taxon>
        <taxon>Bacillati</taxon>
        <taxon>Actinomycetota</taxon>
        <taxon>Actinomycetes</taxon>
        <taxon>Kitasatosporales</taxon>
        <taxon>Streptomycetaceae</taxon>
        <taxon>Streptomyces</taxon>
    </lineage>
</organism>
<accession>V6JHW4</accession>
<reference evidence="1 2" key="1">
    <citation type="journal article" date="2014" name="Genome Announc.">
        <title>Draft Genome Sequence of Streptomyces roseochromogenes subsp. oscitans DS 12.976, Producer of the Aminocoumarin Antibiotic Clorobiocin.</title>
        <authorList>
            <person name="Ruckert C."/>
            <person name="Kalinowski J."/>
            <person name="Heide L."/>
            <person name="Apel A.K."/>
        </authorList>
    </citation>
    <scope>NUCLEOTIDE SEQUENCE [LARGE SCALE GENOMIC DNA]</scope>
    <source>
        <strain evidence="1 2">DS 12.976</strain>
    </source>
</reference>
<sequence>MDWLPVGTDVDLASDLAGEAVEDAVNTLAVNFSVNTR</sequence>
<comment type="caution">
    <text evidence="1">The sequence shown here is derived from an EMBL/GenBank/DDBJ whole genome shotgun (WGS) entry which is preliminary data.</text>
</comment>
<name>V6JHW4_STRRC</name>
<gene>
    <name evidence="1" type="ORF">M878_44570</name>
</gene>
<dbReference type="HOGENOM" id="CLU_3349343_0_0_11"/>
<dbReference type="EMBL" id="AWQX01000388">
    <property type="protein sequence ID" value="EST18716.1"/>
    <property type="molecule type" value="Genomic_DNA"/>
</dbReference>
<proteinExistence type="predicted"/>
<dbReference type="Proteomes" id="UP000017984">
    <property type="component" value="Chromosome"/>
</dbReference>
<keyword evidence="2" id="KW-1185">Reference proteome</keyword>
<evidence type="ECO:0000313" key="2">
    <source>
        <dbReference type="Proteomes" id="UP000017984"/>
    </source>
</evidence>
<protein>
    <submittedName>
        <fullName evidence="1">Uncharacterized protein</fullName>
    </submittedName>
</protein>